<sequence>MAERAVAHNLSPSASGDDSEQNPRRRARTPPPPSRRSLRREEALEGVERSATSPPTSDGEGRRDGERRLLVYGDGSTPQGALQAAGALLRHPPVVPDPETPTRRWLDDVANLVMTAQQRLGAGGRSSATKATGAATAGSVSSRRRAWRAAAVTRRSSAIPSSTPPTQENVREGPDARLNIERRRNDRRAAHASEGASSSGAPLRSGHGGQPPVSPVGGAGCRAFVASLRNVRWPPRFRPTITEKYDGSVNPAEFLQIYTTGIEAAGGDDRVMANFFPMALKGQARGWLMNLPPASVHSWEDLCQQFTMNFQGTYPRPGKEADLHAVQRGDDESLRSYIQRFCQVRNTIPCIPAHAVIYAFRGGVRHNRMLEKIASKEPQTTAELFQLADRVARKEEAWTWNSIGSGVAASAAPGSAARSGRRDRRRKKRSAHSDDEGHVLAVEGASRATRKGRPASDKKKEAGAPSRERPTGKWCTVHNTSLHDLADCRAVKSLAERTRKWEEERRQERREGKAPAAPSGNRRSEAKQKAPAEDVDDGDDDLRFQEPRATIATVDGGACAHASRRSLKAMKRELLAAAPTHEATRRARWSEVALTFDQTDHPPCVARGGQIAMVVSPTVCNVKLGRVLIDGGAALNILSPAAFDAIKAPGMVLRPSQPIIGVTPGHTWPLGHIDLLVTFGGSANFRTERVNFDVADLSLPYNAVLGRPALVKFMVAVHYAYLQMKMPGPGGPITVHGDLKVALACMEQRAEHLAAASKPAGGDERLSTSVPAAPRQRMITCDEVPIKQEDALVSFLRANADVFAWRPADMPGVPREVIEHCLVVRPGARPVRQKVRRQAPERQAFIREEVARLLEAGFIREVIHPEWLANPVVVPKANGKLRMCIDYTDLNKACPKDPYPLPRIDQIVDSTAGCDLLCFLDAYSGYHQIRMAREDEEKTAFITPIGTYCYTTMPFGLKNAGPTFQRTTRISLGSQIGRNVEAYVDDLVVKTRNQETLLSDLAKTFESLRTARIKLNPDKCVFGVPAGKLLGFLVSARGIEANPEKLRAIERMRPPSKLRDVQCVTGCMAALSRFISRLGEKALPLFKLLKCSGPFIWTEEAERALTQLKAYLSSPPVLVASEPDEPLLLYLAATPQVVSAALVVERDEDDPRSAHPHPVSTRPGREQGGEAPEPNGGPRPPTAGAGPPPACPKVPGAPDPQDGHGATAGRPRLSPSDPEVIGTEAECAPRGLSERDEDDPRSARPHPVSIRPGREQGGEAPEPNGGQRPPTAGVGPPPACPTVPGAPDPQDGPGATAGRPCLSPSDPEVVGTEAECASRGLSDEKRPGDAAPSEEDRPRRRVQRPIYFVSEALRDAKTRYPQAQKMLYAILMASRKLRHYFQAHRVTVVTSYPLGQILHNREGTGRVVKWAIELSEFDLRFEPRHAVKSQAFADFVAEWTPAPEPISVPKASSGPSQLPHTAYWVMQFDGSLSLQGAGAGVTLTSPSGDVLKYLVRLDFRATNNMAEYEGLLAGLRVAAGLGIRRLLVLGDSQLVVNQVSKEYQCSDPQMDAYVRQAYLADKTLPEDREGSERVQRISKRYVMVEGTLYRRAANGVLLKCIPREQGVELLADIYEGECGAHSASRTLVGKTFRQGFYWPTALNDAVDLVRRCRACQFHAKQTHQPAQALQTIPFSWPFAVWGLDILGPFRRAPGGFEYLYVAIDKFTKWPEAYPVIKIDKHSALKFIRGITARFGVPNRIITDNGTQFTSELFGDYCEDMGIKLCFASPTHPRSNGQVERANAEILKGLKTKTFNILKKHGDSWIEELPAVLWANRTTPSRATGETPFFLVYGVEAVLPSELTLRSPRATMYCEADQDQLRRDDLDTWKSEGGARPSEPRATCRVCGATISATSGPDHSASTTSSYAASKRVLD</sequence>
<dbReference type="InterPro" id="IPR012337">
    <property type="entry name" value="RNaseH-like_sf"/>
</dbReference>
<dbReference type="InterPro" id="IPR041373">
    <property type="entry name" value="RT_RNaseH"/>
</dbReference>
<dbReference type="InterPro" id="IPR005162">
    <property type="entry name" value="Retrotrans_gag_dom"/>
</dbReference>
<dbReference type="InterPro" id="IPR000477">
    <property type="entry name" value="RT_dom"/>
</dbReference>
<evidence type="ECO:0000313" key="11">
    <source>
        <dbReference type="EMBL" id="ABF94908.1"/>
    </source>
</evidence>
<protein>
    <recommendedName>
        <fullName evidence="1">RNA-directed DNA polymerase</fullName>
        <ecNumber evidence="1">2.7.7.49</ecNumber>
    </recommendedName>
</protein>
<dbReference type="EC" id="2.7.7.49" evidence="1"/>
<dbReference type="Pfam" id="PF00078">
    <property type="entry name" value="RVT_1"/>
    <property type="match status" value="1"/>
</dbReference>
<feature type="compositionally biased region" description="Low complexity" evidence="9">
    <location>
        <begin position="192"/>
        <end position="201"/>
    </location>
</feature>
<dbReference type="GO" id="GO:0006310">
    <property type="term" value="P:DNA recombination"/>
    <property type="evidence" value="ECO:0007669"/>
    <property type="project" value="UniProtKB-KW"/>
</dbReference>
<dbReference type="Gene3D" id="3.30.420.10">
    <property type="entry name" value="Ribonuclease H-like superfamily/Ribonuclease H"/>
    <property type="match status" value="2"/>
</dbReference>
<dbReference type="Gene3D" id="3.10.10.10">
    <property type="entry name" value="HIV Type 1 Reverse Transcriptase, subunit A, domain 1"/>
    <property type="match status" value="1"/>
</dbReference>
<feature type="compositionally biased region" description="Basic residues" evidence="9">
    <location>
        <begin position="419"/>
        <end position="430"/>
    </location>
</feature>
<evidence type="ECO:0000256" key="2">
    <source>
        <dbReference type="ARBA" id="ARBA00022679"/>
    </source>
</evidence>
<keyword evidence="8" id="KW-0233">DNA recombination</keyword>
<feature type="compositionally biased region" description="Basic and acidic residues" evidence="9">
    <location>
        <begin position="1232"/>
        <end position="1242"/>
    </location>
</feature>
<dbReference type="PROSITE" id="PS50994">
    <property type="entry name" value="INTEGRASE"/>
    <property type="match status" value="1"/>
</dbReference>
<feature type="compositionally biased region" description="Low complexity" evidence="9">
    <location>
        <begin position="148"/>
        <end position="158"/>
    </location>
</feature>
<dbReference type="PANTHER" id="PTHR37984:SF5">
    <property type="entry name" value="PROTEIN NYNRIN-LIKE"/>
    <property type="match status" value="1"/>
</dbReference>
<evidence type="ECO:0000256" key="8">
    <source>
        <dbReference type="ARBA" id="ARBA00023172"/>
    </source>
</evidence>
<dbReference type="InterPro" id="IPR021109">
    <property type="entry name" value="Peptidase_aspartic_dom_sf"/>
</dbReference>
<dbReference type="GO" id="GO:0003964">
    <property type="term" value="F:RNA-directed DNA polymerase activity"/>
    <property type="evidence" value="ECO:0007669"/>
    <property type="project" value="UniProtKB-KW"/>
</dbReference>
<dbReference type="GO" id="GO:0015074">
    <property type="term" value="P:DNA integration"/>
    <property type="evidence" value="ECO:0007669"/>
    <property type="project" value="InterPro"/>
</dbReference>
<evidence type="ECO:0000256" key="3">
    <source>
        <dbReference type="ARBA" id="ARBA00022695"/>
    </source>
</evidence>
<reference evidence="11" key="2">
    <citation type="submission" date="2006-06" db="EMBL/GenBank/DDBJ databases">
        <authorList>
            <person name="Buell R."/>
            <person name="Wing R.A."/>
            <person name="McCombie W.A."/>
            <person name="Ouyang S."/>
        </authorList>
    </citation>
    <scope>NUCLEOTIDE SEQUENCE</scope>
</reference>
<feature type="region of interest" description="Disordered" evidence="9">
    <location>
        <begin position="1146"/>
        <end position="1342"/>
    </location>
</feature>
<keyword evidence="2" id="KW-0808">Transferase</keyword>
<dbReference type="Pfam" id="PF13456">
    <property type="entry name" value="RVT_3"/>
    <property type="match status" value="1"/>
</dbReference>
<dbReference type="InterPro" id="IPR043502">
    <property type="entry name" value="DNA/RNA_pol_sf"/>
</dbReference>
<dbReference type="SUPFAM" id="SSF56672">
    <property type="entry name" value="DNA/RNA polymerases"/>
    <property type="match status" value="1"/>
</dbReference>
<dbReference type="PANTHER" id="PTHR37984">
    <property type="entry name" value="PROTEIN CBG26694"/>
    <property type="match status" value="1"/>
</dbReference>
<keyword evidence="4" id="KW-0540">Nuclease</keyword>
<feature type="region of interest" description="Disordered" evidence="9">
    <location>
        <begin position="1891"/>
        <end position="1914"/>
    </location>
</feature>
<evidence type="ECO:0000256" key="9">
    <source>
        <dbReference type="SAM" id="MobiDB-lite"/>
    </source>
</evidence>
<feature type="region of interest" description="Disordered" evidence="9">
    <location>
        <begin position="1"/>
        <end position="80"/>
    </location>
</feature>
<feature type="region of interest" description="Disordered" evidence="9">
    <location>
        <begin position="120"/>
        <end position="216"/>
    </location>
</feature>
<keyword evidence="5" id="KW-0255">Endonuclease</keyword>
<evidence type="ECO:0000256" key="1">
    <source>
        <dbReference type="ARBA" id="ARBA00012493"/>
    </source>
</evidence>
<evidence type="ECO:0000259" key="10">
    <source>
        <dbReference type="PROSITE" id="PS50994"/>
    </source>
</evidence>
<dbReference type="Gene3D" id="3.30.70.270">
    <property type="match status" value="2"/>
</dbReference>
<dbReference type="InterPro" id="IPR001584">
    <property type="entry name" value="Integrase_cat-core"/>
</dbReference>
<dbReference type="Pfam" id="PF03732">
    <property type="entry name" value="Retrotrans_gag"/>
    <property type="match status" value="1"/>
</dbReference>
<feature type="compositionally biased region" description="Basic and acidic residues" evidence="9">
    <location>
        <begin position="498"/>
        <end position="513"/>
    </location>
</feature>
<dbReference type="CDD" id="cd01647">
    <property type="entry name" value="RT_LTR"/>
    <property type="match status" value="1"/>
</dbReference>
<dbReference type="Gene3D" id="2.40.70.10">
    <property type="entry name" value="Acid Proteases"/>
    <property type="match status" value="1"/>
</dbReference>
<feature type="region of interest" description="Disordered" evidence="9">
    <location>
        <begin position="498"/>
        <end position="542"/>
    </location>
</feature>
<feature type="compositionally biased region" description="Basic and acidic residues" evidence="9">
    <location>
        <begin position="39"/>
        <end position="48"/>
    </location>
</feature>
<reference evidence="11" key="1">
    <citation type="journal article" date="2005" name="Genome Res.">
        <title>Sequence, annotation, and analysis of synteny between rice chromosome 3 and diverged grass species.</title>
        <authorList>
            <consortium name="Rice Chromosome 3 Sequencing Consortium"/>
            <person name="Buell C.R."/>
            <person name="Yuan Q."/>
            <person name="Ouyang S."/>
            <person name="Liu J."/>
            <person name="Zhu W."/>
            <person name="Wang A."/>
            <person name="Maiti R."/>
            <person name="Haas B."/>
            <person name="Wortman J."/>
            <person name="Pertea M."/>
            <person name="Jones K.M."/>
            <person name="Kim M."/>
            <person name="Overton L."/>
            <person name="Tsitrin T."/>
            <person name="Fadrosh D."/>
            <person name="Bera J."/>
            <person name="Weaver B."/>
            <person name="Jin S."/>
            <person name="Johri S."/>
            <person name="Reardon M."/>
            <person name="Webb K."/>
            <person name="Hill J."/>
            <person name="Moffat K."/>
            <person name="Tallon L."/>
            <person name="Van Aken S."/>
            <person name="Lewis M."/>
            <person name="Utterback T."/>
            <person name="Feldblyum T."/>
            <person name="Zismann V."/>
            <person name="Iobst S."/>
            <person name="Hsiao J."/>
            <person name="de Vazeille A.R."/>
            <person name="Salzberg S.L."/>
            <person name="White O."/>
            <person name="Fraser C."/>
            <person name="Yu Y."/>
            <person name="Kim H."/>
            <person name="Rambo T."/>
            <person name="Currie J."/>
            <person name="Collura K."/>
            <person name="Kernodle-Thompson S."/>
            <person name="Wei F."/>
            <person name="Kudrna K."/>
            <person name="Ammiraju J.S."/>
            <person name="Luo M."/>
            <person name="Goicoechea J.L."/>
            <person name="Wing R.A."/>
            <person name="Henry D."/>
            <person name="Oates R."/>
            <person name="Palmer M."/>
            <person name="Pries G."/>
            <person name="Saski C."/>
            <person name="Simmons J."/>
            <person name="Soderlund C."/>
            <person name="Nelson W."/>
            <person name="de la Bastide M."/>
            <person name="Spiegel L."/>
            <person name="Nascimento L."/>
            <person name="Huang E."/>
            <person name="Preston R."/>
            <person name="Zutavern T."/>
            <person name="Palmer L."/>
            <person name="O'Shaughnessy A."/>
            <person name="Dike S."/>
            <person name="McCombie W.R."/>
            <person name="Minx P."/>
            <person name="Cordum H."/>
            <person name="Wilson R."/>
            <person name="Jin W."/>
            <person name="Lee H.R."/>
            <person name="Jiang J."/>
            <person name="Jackson S."/>
        </authorList>
    </citation>
    <scope>NUCLEOTIDE SEQUENCE [LARGE SCALE GENOMIC DNA]</scope>
</reference>
<feature type="compositionally biased region" description="Low complexity" evidence="9">
    <location>
        <begin position="125"/>
        <end position="141"/>
    </location>
</feature>
<feature type="compositionally biased region" description="Basic and acidic residues" evidence="9">
    <location>
        <begin position="169"/>
        <end position="191"/>
    </location>
</feature>
<evidence type="ECO:0000256" key="7">
    <source>
        <dbReference type="ARBA" id="ARBA00022918"/>
    </source>
</evidence>
<keyword evidence="3" id="KW-0548">Nucleotidyltransferase</keyword>
<dbReference type="InterPro" id="IPR036397">
    <property type="entry name" value="RNaseH_sf"/>
</dbReference>
<dbReference type="InterPro" id="IPR043128">
    <property type="entry name" value="Rev_trsase/Diguanyl_cyclase"/>
</dbReference>
<accession>Q10P92</accession>
<feature type="compositionally biased region" description="Basic and acidic residues" evidence="9">
    <location>
        <begin position="522"/>
        <end position="532"/>
    </location>
</feature>
<dbReference type="InterPro" id="IPR002156">
    <property type="entry name" value="RNaseH_domain"/>
</dbReference>
<dbReference type="CDD" id="cd09279">
    <property type="entry name" value="RNase_HI_like"/>
    <property type="match status" value="1"/>
</dbReference>
<proteinExistence type="predicted"/>
<gene>
    <name evidence="11" type="ordered locus">LOC_Os03g13900</name>
</gene>
<dbReference type="GO" id="GO:0003676">
    <property type="term" value="F:nucleic acid binding"/>
    <property type="evidence" value="ECO:0007669"/>
    <property type="project" value="InterPro"/>
</dbReference>
<organism evidence="11">
    <name type="scientific">Oryza sativa subsp. japonica</name>
    <name type="common">Rice</name>
    <dbReference type="NCBI Taxonomy" id="39947"/>
    <lineage>
        <taxon>Eukaryota</taxon>
        <taxon>Viridiplantae</taxon>
        <taxon>Streptophyta</taxon>
        <taxon>Embryophyta</taxon>
        <taxon>Tracheophyta</taxon>
        <taxon>Spermatophyta</taxon>
        <taxon>Magnoliopsida</taxon>
        <taxon>Liliopsida</taxon>
        <taxon>Poales</taxon>
        <taxon>Poaceae</taxon>
        <taxon>BOP clade</taxon>
        <taxon>Oryzoideae</taxon>
        <taxon>Oryzeae</taxon>
        <taxon>Oryzinae</taxon>
        <taxon>Oryza</taxon>
        <taxon>Oryza sativa</taxon>
    </lineage>
</organism>
<dbReference type="Pfam" id="PF17917">
    <property type="entry name" value="RT_RNaseH"/>
    <property type="match status" value="1"/>
</dbReference>
<dbReference type="InterPro" id="IPR050951">
    <property type="entry name" value="Retrovirus_Pol_polyprotein"/>
</dbReference>
<dbReference type="CDD" id="cd00303">
    <property type="entry name" value="retropepsin_like"/>
    <property type="match status" value="1"/>
</dbReference>
<evidence type="ECO:0000256" key="5">
    <source>
        <dbReference type="ARBA" id="ARBA00022759"/>
    </source>
</evidence>
<feature type="compositionally biased region" description="Low complexity" evidence="9">
    <location>
        <begin position="1899"/>
        <end position="1914"/>
    </location>
</feature>
<dbReference type="EMBL" id="DP000009">
    <property type="protein sequence ID" value="ABF94908.1"/>
    <property type="molecule type" value="Genomic_DNA"/>
</dbReference>
<dbReference type="Pfam" id="PF00665">
    <property type="entry name" value="rve"/>
    <property type="match status" value="1"/>
</dbReference>
<feature type="compositionally biased region" description="Basic and acidic residues" evidence="9">
    <location>
        <begin position="59"/>
        <end position="69"/>
    </location>
</feature>
<feature type="compositionally biased region" description="Pro residues" evidence="9">
    <location>
        <begin position="1275"/>
        <end position="1287"/>
    </location>
</feature>
<name>Q10P92_ORYSJ</name>
<dbReference type="Gene3D" id="1.10.340.70">
    <property type="match status" value="1"/>
</dbReference>
<dbReference type="SUPFAM" id="SSF53098">
    <property type="entry name" value="Ribonuclease H-like"/>
    <property type="match status" value="2"/>
</dbReference>
<feature type="compositionally biased region" description="Low complexity" evidence="9">
    <location>
        <begin position="1288"/>
        <end position="1298"/>
    </location>
</feature>
<evidence type="ECO:0000256" key="6">
    <source>
        <dbReference type="ARBA" id="ARBA00022801"/>
    </source>
</evidence>
<dbReference type="GO" id="GO:0004523">
    <property type="term" value="F:RNA-DNA hybrid ribonuclease activity"/>
    <property type="evidence" value="ECO:0007669"/>
    <property type="project" value="InterPro"/>
</dbReference>
<keyword evidence="6" id="KW-0378">Hydrolase</keyword>
<feature type="compositionally biased region" description="Pro residues" evidence="9">
    <location>
        <begin position="1175"/>
        <end position="1198"/>
    </location>
</feature>
<evidence type="ECO:0000256" key="4">
    <source>
        <dbReference type="ARBA" id="ARBA00022722"/>
    </source>
</evidence>
<feature type="region of interest" description="Disordered" evidence="9">
    <location>
        <begin position="407"/>
        <end position="475"/>
    </location>
</feature>
<feature type="domain" description="Integrase catalytic" evidence="10">
    <location>
        <begin position="1669"/>
        <end position="1835"/>
    </location>
</feature>
<feature type="compositionally biased region" description="Low complexity" evidence="9">
    <location>
        <begin position="407"/>
        <end position="418"/>
    </location>
</feature>
<feature type="compositionally biased region" description="Basic and acidic residues" evidence="9">
    <location>
        <begin position="454"/>
        <end position="471"/>
    </location>
</feature>
<feature type="compositionally biased region" description="Polar residues" evidence="9">
    <location>
        <begin position="159"/>
        <end position="168"/>
    </location>
</feature>
<keyword evidence="7" id="KW-0695">RNA-directed DNA polymerase</keyword>
<feature type="compositionally biased region" description="Basic and acidic residues" evidence="9">
    <location>
        <begin position="1321"/>
        <end position="1338"/>
    </location>
</feature>